<sequence length="153" mass="17643">MCKSQTFTDAKGNRTYSIRHFISCSTKRVIYCAHCPCDKIYIEHVRDIDKSKTVEDPSLLNTIPRHFFEHHNSNSSLLKVKGIDIVQMGSRGRNLAKNLARLERCCVGMCCRRQEKMEVCRNELCRWMRRVIMASGQGEDEKKEATPQTTSSI</sequence>
<feature type="non-terminal residue" evidence="1">
    <location>
        <position position="153"/>
    </location>
</feature>
<gene>
    <name evidence="1" type="ORF">RIMI_LOCUS8578023</name>
</gene>
<evidence type="ECO:0000313" key="1">
    <source>
        <dbReference type="EMBL" id="CAJ0940427.1"/>
    </source>
</evidence>
<evidence type="ECO:0008006" key="3">
    <source>
        <dbReference type="Google" id="ProtNLM"/>
    </source>
</evidence>
<reference evidence="1" key="1">
    <citation type="submission" date="2023-07" db="EMBL/GenBank/DDBJ databases">
        <authorList>
            <person name="Stuckert A."/>
        </authorList>
    </citation>
    <scope>NUCLEOTIDE SEQUENCE</scope>
</reference>
<protein>
    <recommendedName>
        <fullName evidence="3">HNH homing endonuclease</fullName>
    </recommendedName>
</protein>
<name>A0ABN9LHW1_9NEOB</name>
<dbReference type="EMBL" id="CAUEEQ010017122">
    <property type="protein sequence ID" value="CAJ0940427.1"/>
    <property type="molecule type" value="Genomic_DNA"/>
</dbReference>
<keyword evidence="2" id="KW-1185">Reference proteome</keyword>
<organism evidence="1 2">
    <name type="scientific">Ranitomeya imitator</name>
    <name type="common">mimic poison frog</name>
    <dbReference type="NCBI Taxonomy" id="111125"/>
    <lineage>
        <taxon>Eukaryota</taxon>
        <taxon>Metazoa</taxon>
        <taxon>Chordata</taxon>
        <taxon>Craniata</taxon>
        <taxon>Vertebrata</taxon>
        <taxon>Euteleostomi</taxon>
        <taxon>Amphibia</taxon>
        <taxon>Batrachia</taxon>
        <taxon>Anura</taxon>
        <taxon>Neobatrachia</taxon>
        <taxon>Hyloidea</taxon>
        <taxon>Dendrobatidae</taxon>
        <taxon>Dendrobatinae</taxon>
        <taxon>Ranitomeya</taxon>
    </lineage>
</organism>
<dbReference type="Proteomes" id="UP001176940">
    <property type="component" value="Unassembled WGS sequence"/>
</dbReference>
<comment type="caution">
    <text evidence="1">The sequence shown here is derived from an EMBL/GenBank/DDBJ whole genome shotgun (WGS) entry which is preliminary data.</text>
</comment>
<accession>A0ABN9LHW1</accession>
<proteinExistence type="predicted"/>
<evidence type="ECO:0000313" key="2">
    <source>
        <dbReference type="Proteomes" id="UP001176940"/>
    </source>
</evidence>